<gene>
    <name evidence="1" type="ORF">Lsai_2410</name>
</gene>
<proteinExistence type="predicted"/>
<evidence type="ECO:0000313" key="2">
    <source>
        <dbReference type="Proteomes" id="UP000054621"/>
    </source>
</evidence>
<comment type="caution">
    <text evidence="1">The sequence shown here is derived from an EMBL/GenBank/DDBJ whole genome shotgun (WGS) entry which is preliminary data.</text>
</comment>
<accession>A0A0W0YDG5</accession>
<protein>
    <submittedName>
        <fullName evidence="1">Uncharacterized protein</fullName>
    </submittedName>
</protein>
<dbReference type="Gene3D" id="1.10.260.40">
    <property type="entry name" value="lambda repressor-like DNA-binding domains"/>
    <property type="match status" value="1"/>
</dbReference>
<dbReference type="EMBL" id="LNYV01000036">
    <property type="protein sequence ID" value="KTD54818.1"/>
    <property type="molecule type" value="Genomic_DNA"/>
</dbReference>
<dbReference type="AlphaFoldDB" id="A0A0W0YDG5"/>
<organism evidence="1 2">
    <name type="scientific">Legionella sainthelensi</name>
    <dbReference type="NCBI Taxonomy" id="28087"/>
    <lineage>
        <taxon>Bacteria</taxon>
        <taxon>Pseudomonadati</taxon>
        <taxon>Pseudomonadota</taxon>
        <taxon>Gammaproteobacteria</taxon>
        <taxon>Legionellales</taxon>
        <taxon>Legionellaceae</taxon>
        <taxon>Legionella</taxon>
    </lineage>
</organism>
<dbReference type="Proteomes" id="UP000054621">
    <property type="component" value="Unassembled WGS sequence"/>
</dbReference>
<dbReference type="InterPro" id="IPR010982">
    <property type="entry name" value="Lambda_DNA-bd_dom_sf"/>
</dbReference>
<sequence length="74" mass="8537">MLSRIAAVLKLPVAYFYADSDDLADLIKAYKGLNNEQKNILFLFYILLFIRKNVGRAEHIALTVYHRSSSFIRS</sequence>
<name>A0A0W0YDG5_9GAMM</name>
<reference evidence="1 2" key="1">
    <citation type="submission" date="2015-11" db="EMBL/GenBank/DDBJ databases">
        <title>Genomic analysis of 38 Legionella species identifies large and diverse effector repertoires.</title>
        <authorList>
            <person name="Burstein D."/>
            <person name="Amaro F."/>
            <person name="Zusman T."/>
            <person name="Lifshitz Z."/>
            <person name="Cohen O."/>
            <person name="Gilbert J.A."/>
            <person name="Pupko T."/>
            <person name="Shuman H.A."/>
            <person name="Segal G."/>
        </authorList>
    </citation>
    <scope>NUCLEOTIDE SEQUENCE [LARGE SCALE GENOMIC DNA]</scope>
    <source>
        <strain evidence="1 2">Mt.St.Helens-4</strain>
    </source>
</reference>
<evidence type="ECO:0000313" key="1">
    <source>
        <dbReference type="EMBL" id="KTD54818.1"/>
    </source>
</evidence>
<dbReference type="GO" id="GO:0003677">
    <property type="term" value="F:DNA binding"/>
    <property type="evidence" value="ECO:0007669"/>
    <property type="project" value="InterPro"/>
</dbReference>